<dbReference type="PANTHER" id="PTHR21311">
    <property type="entry name" value="CONSERVED OLIGOMERIC GOLGI COMPLEX COMPONENT 8"/>
    <property type="match status" value="1"/>
</dbReference>
<reference evidence="11" key="1">
    <citation type="submission" date="2020-11" db="EMBL/GenBank/DDBJ databases">
        <authorList>
            <person name="Tran Van P."/>
        </authorList>
    </citation>
    <scope>NUCLEOTIDE SEQUENCE</scope>
</reference>
<evidence type="ECO:0000256" key="9">
    <source>
        <dbReference type="PIRNR" id="PIRNR015415"/>
    </source>
</evidence>
<comment type="similarity">
    <text evidence="2 9">Belongs to the COG8 family.</text>
</comment>
<feature type="region of interest" description="Disordered" evidence="10">
    <location>
        <begin position="576"/>
        <end position="602"/>
    </location>
</feature>
<dbReference type="AlphaFoldDB" id="A0A7R8ZLR8"/>
<comment type="subunit">
    <text evidence="9">Component of the conserved oligomeric Golgi complex which is composed of eight different subunits and is required for normal Golgi morphology and localization.</text>
</comment>
<evidence type="ECO:0000256" key="3">
    <source>
        <dbReference type="ARBA" id="ARBA00020983"/>
    </source>
</evidence>
<dbReference type="InterPro" id="IPR016159">
    <property type="entry name" value="Cullin_repeat-like_dom_sf"/>
</dbReference>
<evidence type="ECO:0000256" key="5">
    <source>
        <dbReference type="ARBA" id="ARBA00022927"/>
    </source>
</evidence>
<evidence type="ECO:0000256" key="10">
    <source>
        <dbReference type="SAM" id="MobiDB-lite"/>
    </source>
</evidence>
<proteinExistence type="inferred from homology"/>
<accession>A0A7R8ZLR8</accession>
<dbReference type="GO" id="GO:0000139">
    <property type="term" value="C:Golgi membrane"/>
    <property type="evidence" value="ECO:0007669"/>
    <property type="project" value="UniProtKB-SubCell"/>
</dbReference>
<evidence type="ECO:0000256" key="1">
    <source>
        <dbReference type="ARBA" id="ARBA00004395"/>
    </source>
</evidence>
<feature type="compositionally biased region" description="Acidic residues" evidence="10">
    <location>
        <begin position="576"/>
        <end position="589"/>
    </location>
</feature>
<evidence type="ECO:0000313" key="11">
    <source>
        <dbReference type="EMBL" id="CAD7224029.1"/>
    </source>
</evidence>
<evidence type="ECO:0000256" key="8">
    <source>
        <dbReference type="ARBA" id="ARBA00031347"/>
    </source>
</evidence>
<gene>
    <name evidence="11" type="ORF">CTOB1V02_LOCUS1999</name>
</gene>
<evidence type="ECO:0000256" key="7">
    <source>
        <dbReference type="ARBA" id="ARBA00023136"/>
    </source>
</evidence>
<dbReference type="PANTHER" id="PTHR21311:SF0">
    <property type="entry name" value="CONSERVED OLIGOMERIC GOLGI COMPLEX SUBUNIT 8"/>
    <property type="match status" value="1"/>
</dbReference>
<keyword evidence="4 9" id="KW-0813">Transport</keyword>
<organism evidence="11">
    <name type="scientific">Cyprideis torosa</name>
    <dbReference type="NCBI Taxonomy" id="163714"/>
    <lineage>
        <taxon>Eukaryota</taxon>
        <taxon>Metazoa</taxon>
        <taxon>Ecdysozoa</taxon>
        <taxon>Arthropoda</taxon>
        <taxon>Crustacea</taxon>
        <taxon>Oligostraca</taxon>
        <taxon>Ostracoda</taxon>
        <taxon>Podocopa</taxon>
        <taxon>Podocopida</taxon>
        <taxon>Cytherocopina</taxon>
        <taxon>Cytheroidea</taxon>
        <taxon>Cytherideidae</taxon>
        <taxon>Cyprideis</taxon>
    </lineage>
</organism>
<evidence type="ECO:0000256" key="4">
    <source>
        <dbReference type="ARBA" id="ARBA00022448"/>
    </source>
</evidence>
<evidence type="ECO:0000256" key="2">
    <source>
        <dbReference type="ARBA" id="ARBA00006419"/>
    </source>
</evidence>
<dbReference type="InterPro" id="IPR016632">
    <property type="entry name" value="COG8_Metazoal_Plant"/>
</dbReference>
<dbReference type="GO" id="GO:0015031">
    <property type="term" value="P:protein transport"/>
    <property type="evidence" value="ECO:0007669"/>
    <property type="project" value="UniProtKB-UniRule"/>
</dbReference>
<keyword evidence="7 9" id="KW-0472">Membrane</keyword>
<comment type="subcellular location">
    <subcellularLocation>
        <location evidence="1 9">Golgi apparatus membrane</location>
        <topology evidence="1 9">Peripheral membrane protein</topology>
    </subcellularLocation>
</comment>
<dbReference type="Pfam" id="PF04124">
    <property type="entry name" value="Dor1"/>
    <property type="match status" value="1"/>
</dbReference>
<evidence type="ECO:0000256" key="6">
    <source>
        <dbReference type="ARBA" id="ARBA00023034"/>
    </source>
</evidence>
<dbReference type="OrthoDB" id="1661054at2759"/>
<dbReference type="GO" id="GO:0017119">
    <property type="term" value="C:Golgi transport complex"/>
    <property type="evidence" value="ECO:0007669"/>
    <property type="project" value="UniProtKB-UniRule"/>
</dbReference>
<dbReference type="GO" id="GO:0006891">
    <property type="term" value="P:intra-Golgi vesicle-mediated transport"/>
    <property type="evidence" value="ECO:0007669"/>
    <property type="project" value="TreeGrafter"/>
</dbReference>
<dbReference type="PIRSF" id="PIRSF015415">
    <property type="entry name" value="COG8"/>
    <property type="match status" value="1"/>
</dbReference>
<keyword evidence="5 9" id="KW-0653">Protein transport</keyword>
<protein>
    <recommendedName>
        <fullName evidence="3 9">Conserved oligomeric Golgi complex subunit 8</fullName>
        <shortName evidence="9">COG complex subunit 8</shortName>
    </recommendedName>
    <alternativeName>
        <fullName evidence="8 9">Component of oligomeric Golgi complex 8</fullName>
    </alternativeName>
</protein>
<name>A0A7R8ZLR8_9CRUS</name>
<sequence>MDPEISDVFDVLQRRDKTDRQDSFYSDPHAANYISSLACMSVDQFTREPERLAEERTVVLEQTEELAYSHYKTFVETSRTGKEVQKEFKGIERQIVGLLDVLPKFSNRCQQFSKEAQAISAHRRLNSLTLSKHAELVEILELAQLMETCVRNGCYEEALELASFVRRLEIKHGKIPIIGSIVREVQESMRSMLNLLIAQLRGSLSLPQCLRVIGFIRQTEVFSEPELRIKFLQARNTWFTTSLESIDRRDPYSFIAKCIEVHRVHLFDILTQYRAIFADDDHHLYGHHQVFNINHSYLLSSWVIVRIQNFLATLESSVGQKELEGRLDSILSQCMYFGLSFSRIGCDFRPLLIPIFAKATLGFLQTSLQEANQRFRTSLQTFSLIKATSTMNRSKNDNPLHPPLNLLEFFPLAEFCNLVLQALNTLRLCCPVSLVSDVTSAVSTALENAAKEIAEFHRHEEQTFTGAETENFTRFVSYFVLDLTPFLSRCVQALFPAAALAQVLGRTPAAIKRSGLGIVSLKKVVSPLESLIPEETLLEALALQNPEALVPTAPSDVLAEAETPTVTYKIQEAVQEEAAADDEETVEEEEAKKSEVEVNQTE</sequence>
<dbReference type="EMBL" id="OB660295">
    <property type="protein sequence ID" value="CAD7224029.1"/>
    <property type="molecule type" value="Genomic_DNA"/>
</dbReference>
<dbReference type="InterPro" id="IPR007255">
    <property type="entry name" value="COG8"/>
</dbReference>
<keyword evidence="6 9" id="KW-0333">Golgi apparatus</keyword>
<dbReference type="SUPFAM" id="SSF74788">
    <property type="entry name" value="Cullin repeat-like"/>
    <property type="match status" value="1"/>
</dbReference>